<dbReference type="Pfam" id="PF12833">
    <property type="entry name" value="HTH_18"/>
    <property type="match status" value="1"/>
</dbReference>
<proteinExistence type="predicted"/>
<evidence type="ECO:0000256" key="7">
    <source>
        <dbReference type="ARBA" id="ARBA00023163"/>
    </source>
</evidence>
<dbReference type="RefSeq" id="WP_204601571.1">
    <property type="nucleotide sequence ID" value="NZ_JBHSED010000058.1"/>
</dbReference>
<organism evidence="12 13">
    <name type="scientific">Cohnella boryungensis</name>
    <dbReference type="NCBI Taxonomy" id="768479"/>
    <lineage>
        <taxon>Bacteria</taxon>
        <taxon>Bacillati</taxon>
        <taxon>Bacillota</taxon>
        <taxon>Bacilli</taxon>
        <taxon>Bacillales</taxon>
        <taxon>Paenibacillaceae</taxon>
        <taxon>Cohnella</taxon>
    </lineage>
</organism>
<dbReference type="Gene3D" id="3.40.50.2300">
    <property type="match status" value="1"/>
</dbReference>
<dbReference type="SUPFAM" id="SSF46689">
    <property type="entry name" value="Homeodomain-like"/>
    <property type="match status" value="2"/>
</dbReference>
<evidence type="ECO:0000256" key="1">
    <source>
        <dbReference type="ARBA" id="ARBA00004496"/>
    </source>
</evidence>
<comment type="caution">
    <text evidence="12">The sequence shown here is derived from an EMBL/GenBank/DDBJ whole genome shotgun (WGS) entry which is preliminary data.</text>
</comment>
<accession>A0ABV8SGC2</accession>
<dbReference type="SMART" id="SM00342">
    <property type="entry name" value="HTH_ARAC"/>
    <property type="match status" value="1"/>
</dbReference>
<dbReference type="InterPro" id="IPR018060">
    <property type="entry name" value="HTH_AraC"/>
</dbReference>
<evidence type="ECO:0000256" key="6">
    <source>
        <dbReference type="ARBA" id="ARBA00023125"/>
    </source>
</evidence>
<dbReference type="PANTHER" id="PTHR42713:SF3">
    <property type="entry name" value="TRANSCRIPTIONAL REGULATORY PROTEIN HPTR"/>
    <property type="match status" value="1"/>
</dbReference>
<keyword evidence="7" id="KW-0804">Transcription</keyword>
<evidence type="ECO:0000256" key="9">
    <source>
        <dbReference type="SAM" id="MobiDB-lite"/>
    </source>
</evidence>
<dbReference type="Proteomes" id="UP001595755">
    <property type="component" value="Unassembled WGS sequence"/>
</dbReference>
<reference evidence="13" key="1">
    <citation type="journal article" date="2019" name="Int. J. Syst. Evol. Microbiol.">
        <title>The Global Catalogue of Microorganisms (GCM) 10K type strain sequencing project: providing services to taxonomists for standard genome sequencing and annotation.</title>
        <authorList>
            <consortium name="The Broad Institute Genomics Platform"/>
            <consortium name="The Broad Institute Genome Sequencing Center for Infectious Disease"/>
            <person name="Wu L."/>
            <person name="Ma J."/>
        </authorList>
    </citation>
    <scope>NUCLEOTIDE SEQUENCE [LARGE SCALE GENOMIC DNA]</scope>
    <source>
        <strain evidence="13">CGMCC 4.1641</strain>
    </source>
</reference>
<gene>
    <name evidence="12" type="ORF">ACFO1S_23355</name>
</gene>
<comment type="subcellular location">
    <subcellularLocation>
        <location evidence="1">Cytoplasm</location>
    </subcellularLocation>
</comment>
<keyword evidence="3 8" id="KW-0597">Phosphoprotein</keyword>
<dbReference type="PANTHER" id="PTHR42713">
    <property type="entry name" value="HISTIDINE KINASE-RELATED"/>
    <property type="match status" value="1"/>
</dbReference>
<keyword evidence="2" id="KW-0963">Cytoplasm</keyword>
<dbReference type="EMBL" id="JBHSED010000058">
    <property type="protein sequence ID" value="MFC4306366.1"/>
    <property type="molecule type" value="Genomic_DNA"/>
</dbReference>
<dbReference type="InterPro" id="IPR001789">
    <property type="entry name" value="Sig_transdc_resp-reg_receiver"/>
</dbReference>
<evidence type="ECO:0000256" key="8">
    <source>
        <dbReference type="PROSITE-ProRule" id="PRU00169"/>
    </source>
</evidence>
<evidence type="ECO:0000256" key="3">
    <source>
        <dbReference type="ARBA" id="ARBA00022553"/>
    </source>
</evidence>
<dbReference type="CDD" id="cd17536">
    <property type="entry name" value="REC_YesN-like"/>
    <property type="match status" value="1"/>
</dbReference>
<feature type="domain" description="Response regulatory" evidence="11">
    <location>
        <begin position="3"/>
        <end position="120"/>
    </location>
</feature>
<feature type="region of interest" description="Disordered" evidence="9">
    <location>
        <begin position="127"/>
        <end position="146"/>
    </location>
</feature>
<keyword evidence="13" id="KW-1185">Reference proteome</keyword>
<evidence type="ECO:0000259" key="11">
    <source>
        <dbReference type="PROSITE" id="PS50110"/>
    </source>
</evidence>
<dbReference type="InterPro" id="IPR009057">
    <property type="entry name" value="Homeodomain-like_sf"/>
</dbReference>
<evidence type="ECO:0000313" key="12">
    <source>
        <dbReference type="EMBL" id="MFC4306366.1"/>
    </source>
</evidence>
<keyword evidence="4" id="KW-0902">Two-component regulatory system</keyword>
<dbReference type="Gene3D" id="1.10.10.60">
    <property type="entry name" value="Homeodomain-like"/>
    <property type="match status" value="2"/>
</dbReference>
<evidence type="ECO:0000313" key="13">
    <source>
        <dbReference type="Proteomes" id="UP001595755"/>
    </source>
</evidence>
<dbReference type="SMART" id="SM00448">
    <property type="entry name" value="REC"/>
    <property type="match status" value="1"/>
</dbReference>
<evidence type="ECO:0000256" key="4">
    <source>
        <dbReference type="ARBA" id="ARBA00023012"/>
    </source>
</evidence>
<dbReference type="InterPro" id="IPR011006">
    <property type="entry name" value="CheY-like_superfamily"/>
</dbReference>
<dbReference type="Pfam" id="PF00072">
    <property type="entry name" value="Response_reg"/>
    <property type="match status" value="1"/>
</dbReference>
<dbReference type="PROSITE" id="PS01124">
    <property type="entry name" value="HTH_ARAC_FAMILY_2"/>
    <property type="match status" value="1"/>
</dbReference>
<feature type="modified residue" description="4-aspartylphosphate" evidence="8">
    <location>
        <position position="55"/>
    </location>
</feature>
<protein>
    <submittedName>
        <fullName evidence="12">Response regulator</fullName>
    </submittedName>
</protein>
<dbReference type="InterPro" id="IPR051552">
    <property type="entry name" value="HptR"/>
</dbReference>
<dbReference type="SUPFAM" id="SSF52172">
    <property type="entry name" value="CheY-like"/>
    <property type="match status" value="1"/>
</dbReference>
<dbReference type="PROSITE" id="PS50110">
    <property type="entry name" value="RESPONSE_REGULATORY"/>
    <property type="match status" value="1"/>
</dbReference>
<keyword evidence="5" id="KW-0805">Transcription regulation</keyword>
<name>A0ABV8SGC2_9BACL</name>
<evidence type="ECO:0000259" key="10">
    <source>
        <dbReference type="PROSITE" id="PS01124"/>
    </source>
</evidence>
<sequence>MYKILLVEDELIIRQGLRELIRQTTSDFQVCGEADNGKQALAYFKSDVPDLLITDIRMREMDGLEMVKKVKEMYPELPIVIISGYGEFQYAQKAIEFGVFSYLLKPIERHEFVSTMRKIKLVIDQKRGLPTPAPSDTHASERDSGNDTRKIIRDVKAIVKMQIDGDLRLQTVADRVNLSSAYLSQLFKTETGVNYSEYVSEARMDRAKWLLANTRLKIYDVARLSGHQSPKHFMLAFKQQVGLTAGDYRDQHGKKADTEPAD</sequence>
<keyword evidence="6" id="KW-0238">DNA-binding</keyword>
<evidence type="ECO:0000256" key="2">
    <source>
        <dbReference type="ARBA" id="ARBA00022490"/>
    </source>
</evidence>
<feature type="domain" description="HTH araC/xylS-type" evidence="10">
    <location>
        <begin position="153"/>
        <end position="251"/>
    </location>
</feature>
<evidence type="ECO:0000256" key="5">
    <source>
        <dbReference type="ARBA" id="ARBA00023015"/>
    </source>
</evidence>